<feature type="region of interest" description="Disordered" evidence="1">
    <location>
        <begin position="1"/>
        <end position="31"/>
    </location>
</feature>
<name>A0ABT6M0R9_9ACTN</name>
<sequence>MTPQGGGRVLSGGCSGAGRKPRSVPPIPYAHRPGAISQIVLGAPRDHDVLDEAAPEVSLPHRAQRRQPLQHTVRGEG</sequence>
<dbReference type="Proteomes" id="UP001160499">
    <property type="component" value="Unassembled WGS sequence"/>
</dbReference>
<keyword evidence="3" id="KW-1185">Reference proteome</keyword>
<reference evidence="2 3" key="1">
    <citation type="submission" date="2023-04" db="EMBL/GenBank/DDBJ databases">
        <title>Forest soil microbial communities from Buena Vista Peninsula, Colon Province, Panama.</title>
        <authorList>
            <person name="Bouskill N."/>
        </authorList>
    </citation>
    <scope>NUCLEOTIDE SEQUENCE [LARGE SCALE GENOMIC DNA]</scope>
    <source>
        <strain evidence="2 3">GGS1</strain>
    </source>
</reference>
<comment type="caution">
    <text evidence="2">The sequence shown here is derived from an EMBL/GenBank/DDBJ whole genome shotgun (WGS) entry which is preliminary data.</text>
</comment>
<feature type="region of interest" description="Disordered" evidence="1">
    <location>
        <begin position="54"/>
        <end position="77"/>
    </location>
</feature>
<proteinExistence type="predicted"/>
<evidence type="ECO:0000313" key="2">
    <source>
        <dbReference type="EMBL" id="MDH6222103.1"/>
    </source>
</evidence>
<accession>A0ABT6M0R9</accession>
<feature type="compositionally biased region" description="Gly residues" evidence="1">
    <location>
        <begin position="1"/>
        <end position="16"/>
    </location>
</feature>
<evidence type="ECO:0000313" key="3">
    <source>
        <dbReference type="Proteomes" id="UP001160499"/>
    </source>
</evidence>
<evidence type="ECO:0000256" key="1">
    <source>
        <dbReference type="SAM" id="MobiDB-lite"/>
    </source>
</evidence>
<organism evidence="2 3">
    <name type="scientific">Streptomyces pseudovenezuelae</name>
    <dbReference type="NCBI Taxonomy" id="67350"/>
    <lineage>
        <taxon>Bacteria</taxon>
        <taxon>Bacillati</taxon>
        <taxon>Actinomycetota</taxon>
        <taxon>Actinomycetes</taxon>
        <taxon>Kitasatosporales</taxon>
        <taxon>Streptomycetaceae</taxon>
        <taxon>Streptomyces</taxon>
        <taxon>Streptomyces aurantiacus group</taxon>
    </lineage>
</organism>
<gene>
    <name evidence="2" type="ORF">M2283_009450</name>
</gene>
<dbReference type="EMBL" id="JARXVH010000029">
    <property type="protein sequence ID" value="MDH6222103.1"/>
    <property type="molecule type" value="Genomic_DNA"/>
</dbReference>
<protein>
    <submittedName>
        <fullName evidence="2">Uncharacterized protein</fullName>
    </submittedName>
</protein>